<gene>
    <name evidence="2" type="ORF">RB2654_13920</name>
</gene>
<reference evidence="2 3" key="1">
    <citation type="journal article" date="2010" name="J. Bacteriol.">
        <title>Genome sequences of Pelagibaca bermudensis HTCC2601T and Maritimibacter alkaliphilus HTCC2654T, the type strains of two marine Roseobacter genera.</title>
        <authorList>
            <person name="Thrash J.C."/>
            <person name="Cho J.C."/>
            <person name="Ferriera S."/>
            <person name="Johnson J."/>
            <person name="Vergin K.L."/>
            <person name="Giovannoni S.J."/>
        </authorList>
    </citation>
    <scope>NUCLEOTIDE SEQUENCE [LARGE SCALE GENOMIC DNA]</scope>
    <source>
        <strain evidence="2 3">HTCC2654</strain>
    </source>
</reference>
<dbReference type="EMBL" id="AAMT01000008">
    <property type="protein sequence ID" value="EAQ12388.1"/>
    <property type="molecule type" value="Genomic_DNA"/>
</dbReference>
<dbReference type="HOGENOM" id="CLU_3421045_0_0_5"/>
<evidence type="ECO:0000256" key="1">
    <source>
        <dbReference type="SAM" id="MobiDB-lite"/>
    </source>
</evidence>
<feature type="region of interest" description="Disordered" evidence="1">
    <location>
        <begin position="1"/>
        <end position="24"/>
    </location>
</feature>
<dbReference type="Proteomes" id="UP000002931">
    <property type="component" value="Unassembled WGS sequence"/>
</dbReference>
<name>A3VGI3_9RHOB</name>
<accession>A3VGI3</accession>
<evidence type="ECO:0000313" key="2">
    <source>
        <dbReference type="EMBL" id="EAQ12388.1"/>
    </source>
</evidence>
<evidence type="ECO:0000313" key="3">
    <source>
        <dbReference type="Proteomes" id="UP000002931"/>
    </source>
</evidence>
<protein>
    <submittedName>
        <fullName evidence="2">Uncharacterized protein</fullName>
    </submittedName>
</protein>
<proteinExistence type="predicted"/>
<organism evidence="2 3">
    <name type="scientific">Maritimibacter alkaliphilus HTCC2654</name>
    <dbReference type="NCBI Taxonomy" id="314271"/>
    <lineage>
        <taxon>Bacteria</taxon>
        <taxon>Pseudomonadati</taxon>
        <taxon>Pseudomonadota</taxon>
        <taxon>Alphaproteobacteria</taxon>
        <taxon>Rhodobacterales</taxon>
        <taxon>Roseobacteraceae</taxon>
        <taxon>Maritimibacter</taxon>
    </lineage>
</organism>
<dbReference type="AlphaFoldDB" id="A3VGI3"/>
<comment type="caution">
    <text evidence="2">The sequence shown here is derived from an EMBL/GenBank/DDBJ whole genome shotgun (WGS) entry which is preliminary data.</text>
</comment>
<sequence length="24" mass="2881">MTERELVPSRLRETRPPLGRTTRE</sequence>
<keyword evidence="3" id="KW-1185">Reference proteome</keyword>